<evidence type="ECO:0008006" key="3">
    <source>
        <dbReference type="Google" id="ProtNLM"/>
    </source>
</evidence>
<comment type="caution">
    <text evidence="1">The sequence shown here is derived from an EMBL/GenBank/DDBJ whole genome shotgun (WGS) entry which is preliminary data.</text>
</comment>
<accession>A0A445C9P7</accession>
<organism evidence="1 2">
    <name type="scientific">Arachis hypogaea</name>
    <name type="common">Peanut</name>
    <dbReference type="NCBI Taxonomy" id="3818"/>
    <lineage>
        <taxon>Eukaryota</taxon>
        <taxon>Viridiplantae</taxon>
        <taxon>Streptophyta</taxon>
        <taxon>Embryophyta</taxon>
        <taxon>Tracheophyta</taxon>
        <taxon>Spermatophyta</taxon>
        <taxon>Magnoliopsida</taxon>
        <taxon>eudicotyledons</taxon>
        <taxon>Gunneridae</taxon>
        <taxon>Pentapetalae</taxon>
        <taxon>rosids</taxon>
        <taxon>fabids</taxon>
        <taxon>Fabales</taxon>
        <taxon>Fabaceae</taxon>
        <taxon>Papilionoideae</taxon>
        <taxon>50 kb inversion clade</taxon>
        <taxon>dalbergioids sensu lato</taxon>
        <taxon>Dalbergieae</taxon>
        <taxon>Pterocarpus clade</taxon>
        <taxon>Arachis</taxon>
    </lineage>
</organism>
<evidence type="ECO:0000313" key="2">
    <source>
        <dbReference type="Proteomes" id="UP000289738"/>
    </source>
</evidence>
<protein>
    <recommendedName>
        <fullName evidence="3">DHHA1 domain-containing protein</fullName>
    </recommendedName>
</protein>
<evidence type="ECO:0000313" key="1">
    <source>
        <dbReference type="EMBL" id="RYR47561.1"/>
    </source>
</evidence>
<name>A0A445C9P7_ARAHY</name>
<dbReference type="STRING" id="3818.A0A445C9P7"/>
<reference evidence="1 2" key="1">
    <citation type="submission" date="2019-01" db="EMBL/GenBank/DDBJ databases">
        <title>Sequencing of cultivated peanut Arachis hypogaea provides insights into genome evolution and oil improvement.</title>
        <authorList>
            <person name="Chen X."/>
        </authorList>
    </citation>
    <scope>NUCLEOTIDE SEQUENCE [LARGE SCALE GENOMIC DNA]</scope>
    <source>
        <strain evidence="2">cv. Fuhuasheng</strain>
        <tissue evidence="1">Leaves</tissue>
    </source>
</reference>
<keyword evidence="2" id="KW-1185">Reference proteome</keyword>
<dbReference type="AlphaFoldDB" id="A0A445C9P7"/>
<gene>
    <name evidence="1" type="ORF">Ahy_A07g033498</name>
</gene>
<sequence length="191" mass="21299">MFGEKYGEERFLVYQWNFDVELMSVILPKFVGITSGIRHIEVVAEVAFIEYLKQLYSTLKVKSEEVMIRIKNILEELRVVKNENSALRAKAAIYKASVIVGKILLVEKSEREGYSGGALTPGIVDLEIETDKFIGQIATSYSGGGGGRLNFSQAGGRKPKNLVSALEKVQTELIATLSEKKKKTEFEKMNS</sequence>
<dbReference type="EMBL" id="SDMP01000007">
    <property type="protein sequence ID" value="RYR47561.1"/>
    <property type="molecule type" value="Genomic_DNA"/>
</dbReference>
<dbReference type="Proteomes" id="UP000289738">
    <property type="component" value="Chromosome A07"/>
</dbReference>
<proteinExistence type="predicted"/>
<dbReference type="Gene3D" id="3.10.310.40">
    <property type="match status" value="1"/>
</dbReference>